<dbReference type="GO" id="GO:0008531">
    <property type="term" value="F:riboflavin kinase activity"/>
    <property type="evidence" value="ECO:0007669"/>
    <property type="project" value="UniProtKB-EC"/>
</dbReference>
<accession>A0A6J7DUJ2</accession>
<evidence type="ECO:0000256" key="11">
    <source>
        <dbReference type="ARBA" id="ARBA00022741"/>
    </source>
</evidence>
<evidence type="ECO:0000256" key="3">
    <source>
        <dbReference type="ARBA" id="ARBA00010214"/>
    </source>
</evidence>
<evidence type="ECO:0000256" key="4">
    <source>
        <dbReference type="ARBA" id="ARBA00012105"/>
    </source>
</evidence>
<keyword evidence="13" id="KW-0274">FAD</keyword>
<dbReference type="GO" id="GO:0009231">
    <property type="term" value="P:riboflavin biosynthetic process"/>
    <property type="evidence" value="ECO:0007669"/>
    <property type="project" value="InterPro"/>
</dbReference>
<dbReference type="EC" id="2.7.1.26" evidence="4"/>
<dbReference type="PANTHER" id="PTHR22749:SF6">
    <property type="entry name" value="RIBOFLAVIN KINASE"/>
    <property type="match status" value="1"/>
</dbReference>
<evidence type="ECO:0000256" key="9">
    <source>
        <dbReference type="ARBA" id="ARBA00022679"/>
    </source>
</evidence>
<dbReference type="GO" id="GO:0006747">
    <property type="term" value="P:FAD biosynthetic process"/>
    <property type="evidence" value="ECO:0007669"/>
    <property type="project" value="UniProtKB-UniPathway"/>
</dbReference>
<evidence type="ECO:0000256" key="7">
    <source>
        <dbReference type="ARBA" id="ARBA00022630"/>
    </source>
</evidence>
<dbReference type="UniPathway" id="UPA00276">
    <property type="reaction ID" value="UER00406"/>
</dbReference>
<comment type="pathway">
    <text evidence="2">Cofactor biosynthesis; FMN biosynthesis; FMN from riboflavin (ATP route): step 1/1.</text>
</comment>
<dbReference type="GO" id="GO:0003919">
    <property type="term" value="F:FMN adenylyltransferase activity"/>
    <property type="evidence" value="ECO:0007669"/>
    <property type="project" value="UniProtKB-EC"/>
</dbReference>
<evidence type="ECO:0000256" key="8">
    <source>
        <dbReference type="ARBA" id="ARBA00022643"/>
    </source>
</evidence>
<protein>
    <recommendedName>
        <fullName evidence="6">Bifunctional riboflavin kinase/FMN adenylyltransferase</fullName>
        <ecNumber evidence="4">2.7.1.26</ecNumber>
        <ecNumber evidence="5">2.7.7.2</ecNumber>
    </recommendedName>
</protein>
<dbReference type="PANTHER" id="PTHR22749">
    <property type="entry name" value="RIBOFLAVIN KINASE/FMN ADENYLYLTRANSFERASE"/>
    <property type="match status" value="1"/>
</dbReference>
<keyword evidence="7" id="KW-0285">Flavoprotein</keyword>
<comment type="pathway">
    <text evidence="1">Cofactor biosynthesis; FAD biosynthesis; FAD from FMN: step 1/1.</text>
</comment>
<evidence type="ECO:0000313" key="17">
    <source>
        <dbReference type="EMBL" id="CAB4872324.1"/>
    </source>
</evidence>
<dbReference type="EMBL" id="CAFBLQ010000073">
    <property type="protein sequence ID" value="CAB4872324.1"/>
    <property type="molecule type" value="Genomic_DNA"/>
</dbReference>
<name>A0A6J7DUJ2_9ZZZZ</name>
<dbReference type="NCBIfam" id="TIGR00083">
    <property type="entry name" value="ribF"/>
    <property type="match status" value="1"/>
</dbReference>
<evidence type="ECO:0000256" key="6">
    <source>
        <dbReference type="ARBA" id="ARBA00018483"/>
    </source>
</evidence>
<keyword evidence="11" id="KW-0547">Nucleotide-binding</keyword>
<keyword evidence="15" id="KW-0511">Multifunctional enzyme</keyword>
<evidence type="ECO:0000256" key="5">
    <source>
        <dbReference type="ARBA" id="ARBA00012393"/>
    </source>
</evidence>
<dbReference type="AlphaFoldDB" id="A0A6J7DUJ2"/>
<sequence>MKLLALSEVDPRARRVALGTFDGVHLGHREVIAGCDTVLTFDPHPASVLRPGSEPLLLTSMERRTELIARLGVSELVTIPFDEEFARRSPEQFVDEIIIGALGASHVNVGGNFRFGAGARGDSVMLAADERFTTAVVAMVQAGGEVVSASHIRELLACGAVAEANALLGDAFVIDGPVVHGEKRGRTLGFPTANLEPVAGCCTPGHGVYACRVRLDDGSWHAAATSIGVRPMFETGLGELIEAYLLDFSGDLYGRSIRIEFLERLRGEQRFDGVDALVEQMNRDVDRARQIAGRVLPSASA</sequence>
<dbReference type="InterPro" id="IPR015864">
    <property type="entry name" value="FAD_synthase"/>
</dbReference>
<dbReference type="PIRSF" id="PIRSF004491">
    <property type="entry name" value="FAD_Synth"/>
    <property type="match status" value="1"/>
</dbReference>
<reference evidence="17" key="1">
    <citation type="submission" date="2020-05" db="EMBL/GenBank/DDBJ databases">
        <authorList>
            <person name="Chiriac C."/>
            <person name="Salcher M."/>
            <person name="Ghai R."/>
            <person name="Kavagutti S V."/>
        </authorList>
    </citation>
    <scope>NUCLEOTIDE SEQUENCE</scope>
</reference>
<gene>
    <name evidence="17" type="ORF">UFOPK3423_00809</name>
</gene>
<dbReference type="InterPro" id="IPR015865">
    <property type="entry name" value="Riboflavin_kinase_bac/euk"/>
</dbReference>
<dbReference type="SUPFAM" id="SSF52374">
    <property type="entry name" value="Nucleotidylyl transferase"/>
    <property type="match status" value="1"/>
</dbReference>
<dbReference type="InterPro" id="IPR023468">
    <property type="entry name" value="Riboflavin_kinase"/>
</dbReference>
<evidence type="ECO:0000259" key="16">
    <source>
        <dbReference type="SMART" id="SM00904"/>
    </source>
</evidence>
<dbReference type="CDD" id="cd02064">
    <property type="entry name" value="FAD_synthetase_N"/>
    <property type="match status" value="1"/>
</dbReference>
<keyword evidence="10" id="KW-0548">Nucleotidyltransferase</keyword>
<dbReference type="GO" id="GO:0005524">
    <property type="term" value="F:ATP binding"/>
    <property type="evidence" value="ECO:0007669"/>
    <property type="project" value="UniProtKB-KW"/>
</dbReference>
<evidence type="ECO:0000256" key="15">
    <source>
        <dbReference type="ARBA" id="ARBA00023268"/>
    </source>
</evidence>
<dbReference type="UniPathway" id="UPA00277">
    <property type="reaction ID" value="UER00407"/>
</dbReference>
<dbReference type="NCBIfam" id="NF004160">
    <property type="entry name" value="PRK05627.1-3"/>
    <property type="match status" value="1"/>
</dbReference>
<feature type="domain" description="Riboflavin kinase" evidence="16">
    <location>
        <begin position="167"/>
        <end position="293"/>
    </location>
</feature>
<evidence type="ECO:0000256" key="2">
    <source>
        <dbReference type="ARBA" id="ARBA00005201"/>
    </source>
</evidence>
<dbReference type="Gene3D" id="2.40.30.30">
    <property type="entry name" value="Riboflavin kinase-like"/>
    <property type="match status" value="1"/>
</dbReference>
<evidence type="ECO:0000256" key="10">
    <source>
        <dbReference type="ARBA" id="ARBA00022695"/>
    </source>
</evidence>
<organism evidence="17">
    <name type="scientific">freshwater metagenome</name>
    <dbReference type="NCBI Taxonomy" id="449393"/>
    <lineage>
        <taxon>unclassified sequences</taxon>
        <taxon>metagenomes</taxon>
        <taxon>ecological metagenomes</taxon>
    </lineage>
</organism>
<dbReference type="GO" id="GO:0009398">
    <property type="term" value="P:FMN biosynthetic process"/>
    <property type="evidence" value="ECO:0007669"/>
    <property type="project" value="UniProtKB-UniPathway"/>
</dbReference>
<keyword evidence="9" id="KW-0808">Transferase</keyword>
<dbReference type="InterPro" id="IPR023465">
    <property type="entry name" value="Riboflavin_kinase_dom_sf"/>
</dbReference>
<dbReference type="EC" id="2.7.7.2" evidence="5"/>
<keyword evidence="8" id="KW-0288">FMN</keyword>
<keyword evidence="12" id="KW-0418">Kinase</keyword>
<evidence type="ECO:0000256" key="13">
    <source>
        <dbReference type="ARBA" id="ARBA00022827"/>
    </source>
</evidence>
<evidence type="ECO:0000256" key="14">
    <source>
        <dbReference type="ARBA" id="ARBA00022840"/>
    </source>
</evidence>
<dbReference type="Pfam" id="PF01687">
    <property type="entry name" value="Flavokinase"/>
    <property type="match status" value="1"/>
</dbReference>
<dbReference type="InterPro" id="IPR014729">
    <property type="entry name" value="Rossmann-like_a/b/a_fold"/>
</dbReference>
<dbReference type="Pfam" id="PF06574">
    <property type="entry name" value="FAD_syn"/>
    <property type="match status" value="1"/>
</dbReference>
<keyword evidence="14" id="KW-0067">ATP-binding</keyword>
<proteinExistence type="inferred from homology"/>
<evidence type="ECO:0000256" key="1">
    <source>
        <dbReference type="ARBA" id="ARBA00004726"/>
    </source>
</evidence>
<comment type="similarity">
    <text evidence="3">Belongs to the RibF family.</text>
</comment>
<dbReference type="SMART" id="SM00904">
    <property type="entry name" value="Flavokinase"/>
    <property type="match status" value="1"/>
</dbReference>
<dbReference type="FunFam" id="2.40.30.30:FF:000003">
    <property type="entry name" value="Riboflavin biosynthesis protein"/>
    <property type="match status" value="1"/>
</dbReference>
<evidence type="ECO:0000256" key="12">
    <source>
        <dbReference type="ARBA" id="ARBA00022777"/>
    </source>
</evidence>
<dbReference type="SUPFAM" id="SSF82114">
    <property type="entry name" value="Riboflavin kinase-like"/>
    <property type="match status" value="1"/>
</dbReference>
<dbReference type="InterPro" id="IPR002606">
    <property type="entry name" value="Riboflavin_kinase_bac"/>
</dbReference>
<dbReference type="Gene3D" id="3.40.50.620">
    <property type="entry name" value="HUPs"/>
    <property type="match status" value="1"/>
</dbReference>